<accession>A0A0M3I7H9</accession>
<evidence type="ECO:0000313" key="1">
    <source>
        <dbReference type="Proteomes" id="UP000036681"/>
    </source>
</evidence>
<dbReference type="WBParaSite" id="ALUE_0001314501-mRNA-1">
    <property type="protein sequence ID" value="ALUE_0001314501-mRNA-1"/>
    <property type="gene ID" value="ALUE_0001314501"/>
</dbReference>
<proteinExistence type="predicted"/>
<name>A0A0M3I7H9_ASCLU</name>
<protein>
    <submittedName>
        <fullName evidence="2">PTBP1-like RNA recognition motif 2 domain-containing protein</fullName>
    </submittedName>
</protein>
<dbReference type="InterPro" id="IPR012677">
    <property type="entry name" value="Nucleotide-bd_a/b_plait_sf"/>
</dbReference>
<dbReference type="PANTHER" id="PTHR15592">
    <property type="entry name" value="MATRIN 3/NUCLEAR PROTEIN 220-RELATED"/>
    <property type="match status" value="1"/>
</dbReference>
<dbReference type="Proteomes" id="UP000036681">
    <property type="component" value="Unplaced"/>
</dbReference>
<keyword evidence="1" id="KW-1185">Reference proteome</keyword>
<dbReference type="AlphaFoldDB" id="A0A0M3I7H9"/>
<reference evidence="2" key="1">
    <citation type="submission" date="2017-02" db="UniProtKB">
        <authorList>
            <consortium name="WormBaseParasite"/>
        </authorList>
    </citation>
    <scope>IDENTIFICATION</scope>
</reference>
<dbReference type="Gene3D" id="3.30.70.330">
    <property type="match status" value="1"/>
</dbReference>
<sequence length="173" mass="17840">MARQSLDGQNVYNGCCCLRIDYSKLATLNVKYNNDKSRDYTNPNLPSGELTLEQQLSLVSAATGGQMGPAIASLVQSPFAFPFSAANPQYALQQQAAFPQAGFADALAASPSGMSPFLTGLTTTLASGAGSPAAANAAVLNATAAALRFPHVGVLNISPVILVSNLDENVSAF</sequence>
<organism evidence="1 2">
    <name type="scientific">Ascaris lumbricoides</name>
    <name type="common">Giant roundworm</name>
    <dbReference type="NCBI Taxonomy" id="6252"/>
    <lineage>
        <taxon>Eukaryota</taxon>
        <taxon>Metazoa</taxon>
        <taxon>Ecdysozoa</taxon>
        <taxon>Nematoda</taxon>
        <taxon>Chromadorea</taxon>
        <taxon>Rhabditida</taxon>
        <taxon>Spirurina</taxon>
        <taxon>Ascaridomorpha</taxon>
        <taxon>Ascaridoidea</taxon>
        <taxon>Ascarididae</taxon>
        <taxon>Ascaris</taxon>
    </lineage>
</organism>
<evidence type="ECO:0000313" key="2">
    <source>
        <dbReference type="WBParaSite" id="ALUE_0001314501-mRNA-1"/>
    </source>
</evidence>